<proteinExistence type="predicted"/>
<sequence length="274" mass="31120">MSNEIKNRKKDYGSAAAYAKEVRKWTQNYQQWAIFQNQATASAHQLATQAMIASPGFRNTANVQPQQINGDANLRAFIEQIMANNRTIISEQVQISSVLRRCLSELIDFVFFVFVKIALFYSFFYLGFADMDDYKDYLKEGIDVASIVNLSESLFPIDTACKIVCSVIEAIFLSCGFFLLPGGCTPGKYLTNIKVINAITIEATNVEDRPRVTRTPHITFPRALARSLIKNVIMNFMFPLNGFFYIFNCNRSVYDIVMGTLVIRRQPNPPIQQQ</sequence>
<evidence type="ECO:0000313" key="1">
    <source>
        <dbReference type="Proteomes" id="UP000095286"/>
    </source>
</evidence>
<dbReference type="WBParaSite" id="RSKR_0001108200.1">
    <property type="protein sequence ID" value="RSKR_0001108200.1"/>
    <property type="gene ID" value="RSKR_0001108200"/>
</dbReference>
<name>A0AC35UFR4_9BILA</name>
<dbReference type="Proteomes" id="UP000095286">
    <property type="component" value="Unplaced"/>
</dbReference>
<evidence type="ECO:0000313" key="2">
    <source>
        <dbReference type="WBParaSite" id="RSKR_0001108200.1"/>
    </source>
</evidence>
<reference evidence="2" key="1">
    <citation type="submission" date="2016-11" db="UniProtKB">
        <authorList>
            <consortium name="WormBaseParasite"/>
        </authorList>
    </citation>
    <scope>IDENTIFICATION</scope>
    <source>
        <strain evidence="2">KR3021</strain>
    </source>
</reference>
<accession>A0AC35UFR4</accession>
<organism evidence="1 2">
    <name type="scientific">Rhabditophanes sp. KR3021</name>
    <dbReference type="NCBI Taxonomy" id="114890"/>
    <lineage>
        <taxon>Eukaryota</taxon>
        <taxon>Metazoa</taxon>
        <taxon>Ecdysozoa</taxon>
        <taxon>Nematoda</taxon>
        <taxon>Chromadorea</taxon>
        <taxon>Rhabditida</taxon>
        <taxon>Tylenchina</taxon>
        <taxon>Panagrolaimomorpha</taxon>
        <taxon>Strongyloidoidea</taxon>
        <taxon>Alloionematidae</taxon>
        <taxon>Rhabditophanes</taxon>
    </lineage>
</organism>
<protein>
    <submittedName>
        <fullName evidence="2">RDD domain-containing protein</fullName>
    </submittedName>
</protein>